<organism evidence="1 2">
    <name type="scientific">Catharanthus roseus</name>
    <name type="common">Madagascar periwinkle</name>
    <name type="synonym">Vinca rosea</name>
    <dbReference type="NCBI Taxonomy" id="4058"/>
    <lineage>
        <taxon>Eukaryota</taxon>
        <taxon>Viridiplantae</taxon>
        <taxon>Streptophyta</taxon>
        <taxon>Embryophyta</taxon>
        <taxon>Tracheophyta</taxon>
        <taxon>Spermatophyta</taxon>
        <taxon>Magnoliopsida</taxon>
        <taxon>eudicotyledons</taxon>
        <taxon>Gunneridae</taxon>
        <taxon>Pentapetalae</taxon>
        <taxon>asterids</taxon>
        <taxon>lamiids</taxon>
        <taxon>Gentianales</taxon>
        <taxon>Apocynaceae</taxon>
        <taxon>Rauvolfioideae</taxon>
        <taxon>Vinceae</taxon>
        <taxon>Catharanthinae</taxon>
        <taxon>Catharanthus</taxon>
    </lineage>
</organism>
<name>A0ACC0ADR9_CATRO</name>
<dbReference type="EMBL" id="CM044706">
    <property type="protein sequence ID" value="KAI5658319.1"/>
    <property type="molecule type" value="Genomic_DNA"/>
</dbReference>
<gene>
    <name evidence="1" type="ORF">M9H77_27112</name>
</gene>
<accession>A0ACC0ADR9</accession>
<comment type="caution">
    <text evidence="1">The sequence shown here is derived from an EMBL/GenBank/DDBJ whole genome shotgun (WGS) entry which is preliminary data.</text>
</comment>
<evidence type="ECO:0000313" key="1">
    <source>
        <dbReference type="EMBL" id="KAI5658319.1"/>
    </source>
</evidence>
<keyword evidence="2" id="KW-1185">Reference proteome</keyword>
<reference evidence="2" key="1">
    <citation type="journal article" date="2023" name="Nat. Plants">
        <title>Single-cell RNA sequencing provides a high-resolution roadmap for understanding the multicellular compartmentation of specialized metabolism.</title>
        <authorList>
            <person name="Sun S."/>
            <person name="Shen X."/>
            <person name="Li Y."/>
            <person name="Li Y."/>
            <person name="Wang S."/>
            <person name="Li R."/>
            <person name="Zhang H."/>
            <person name="Shen G."/>
            <person name="Guo B."/>
            <person name="Wei J."/>
            <person name="Xu J."/>
            <person name="St-Pierre B."/>
            <person name="Chen S."/>
            <person name="Sun C."/>
        </authorList>
    </citation>
    <scope>NUCLEOTIDE SEQUENCE [LARGE SCALE GENOMIC DNA]</scope>
</reference>
<proteinExistence type="predicted"/>
<evidence type="ECO:0000313" key="2">
    <source>
        <dbReference type="Proteomes" id="UP001060085"/>
    </source>
</evidence>
<sequence>MGHPSKSSHSRPDENSLNVIARTRNSDWRFDHFNPQELVKNSSWKRMHTIFCLFTVLVKSSNRTVPDSIVSSTEEPKPISRNAPDCAPSSSFEYSRDRDPYLDFLDCCNKGSSRVYIHYCPSRKLKEGIILLTFEKAVKEDVFKAY</sequence>
<dbReference type="Proteomes" id="UP001060085">
    <property type="component" value="Linkage Group LG06"/>
</dbReference>
<protein>
    <submittedName>
        <fullName evidence="1">Uncharacterized protein</fullName>
    </submittedName>
</protein>